<dbReference type="AlphaFoldDB" id="A0AAD8XHY3"/>
<protein>
    <submittedName>
        <fullName evidence="2">Uncharacterized protein</fullName>
    </submittedName>
</protein>
<reference evidence="2" key="1">
    <citation type="submission" date="2021-12" db="EMBL/GenBank/DDBJ databases">
        <title>Comparative genomics, transcriptomics and evolutionary studies reveal genomic signatures of adaptation to plant cell wall in hemibiotrophic fungi.</title>
        <authorList>
            <consortium name="DOE Joint Genome Institute"/>
            <person name="Baroncelli R."/>
            <person name="Diaz J.F."/>
            <person name="Benocci T."/>
            <person name="Peng M."/>
            <person name="Battaglia E."/>
            <person name="Haridas S."/>
            <person name="Andreopoulos W."/>
            <person name="Labutti K."/>
            <person name="Pangilinan J."/>
            <person name="Floch G.L."/>
            <person name="Makela M.R."/>
            <person name="Henrissat B."/>
            <person name="Grigoriev I.V."/>
            <person name="Crouch J.A."/>
            <person name="De Vries R.P."/>
            <person name="Sukno S.A."/>
            <person name="Thon M.R."/>
        </authorList>
    </citation>
    <scope>NUCLEOTIDE SEQUENCE</scope>
    <source>
        <strain evidence="2">CBS 112980</strain>
    </source>
</reference>
<gene>
    <name evidence="2" type="ORF">BDZ83DRAFT_611491</name>
</gene>
<evidence type="ECO:0000256" key="1">
    <source>
        <dbReference type="SAM" id="MobiDB-lite"/>
    </source>
</evidence>
<dbReference type="GeneID" id="85391559"/>
<sequence>MSCHSFAGGWGWADKGPRQTSSNVLGFSESLTRAPARNQSRDASCRWLRPPPPPGSQTLTTATGDGTKRVGDLIWPQTRRELAQSSTPGEASLSAIS</sequence>
<organism evidence="2 3">
    <name type="scientific">Glomerella acutata</name>
    <name type="common">Colletotrichum acutatum</name>
    <dbReference type="NCBI Taxonomy" id="27357"/>
    <lineage>
        <taxon>Eukaryota</taxon>
        <taxon>Fungi</taxon>
        <taxon>Dikarya</taxon>
        <taxon>Ascomycota</taxon>
        <taxon>Pezizomycotina</taxon>
        <taxon>Sordariomycetes</taxon>
        <taxon>Hypocreomycetidae</taxon>
        <taxon>Glomerellales</taxon>
        <taxon>Glomerellaceae</taxon>
        <taxon>Colletotrichum</taxon>
        <taxon>Colletotrichum acutatum species complex</taxon>
    </lineage>
</organism>
<dbReference type="Proteomes" id="UP001244207">
    <property type="component" value="Unassembled WGS sequence"/>
</dbReference>
<accession>A0AAD8XHY3</accession>
<dbReference type="RefSeq" id="XP_060367957.1">
    <property type="nucleotide sequence ID" value="XM_060507660.1"/>
</dbReference>
<comment type="caution">
    <text evidence="2">The sequence shown here is derived from an EMBL/GenBank/DDBJ whole genome shotgun (WGS) entry which is preliminary data.</text>
</comment>
<proteinExistence type="predicted"/>
<keyword evidence="3" id="KW-1185">Reference proteome</keyword>
<name>A0AAD8XHY3_GLOAC</name>
<feature type="region of interest" description="Disordered" evidence="1">
    <location>
        <begin position="1"/>
        <end position="97"/>
    </location>
</feature>
<feature type="compositionally biased region" description="Polar residues" evidence="1">
    <location>
        <begin position="83"/>
        <end position="97"/>
    </location>
</feature>
<evidence type="ECO:0000313" key="3">
    <source>
        <dbReference type="Proteomes" id="UP001244207"/>
    </source>
</evidence>
<evidence type="ECO:0000313" key="2">
    <source>
        <dbReference type="EMBL" id="KAK1727902.1"/>
    </source>
</evidence>
<feature type="compositionally biased region" description="Polar residues" evidence="1">
    <location>
        <begin position="18"/>
        <end position="38"/>
    </location>
</feature>
<dbReference type="EMBL" id="JAHMHS010000021">
    <property type="protein sequence ID" value="KAK1727902.1"/>
    <property type="molecule type" value="Genomic_DNA"/>
</dbReference>